<sequence length="267" mass="28473">MRETIAAGILGLTLAGSAQAVPTTEEMSARYARATASTASALASLVLNASVSPHWLDGGGFWYRRALRGGGEFRVVQASGINSVAFDHARLATSVSQAADAMLRPLGLNVTALQPGQWVEVTVEGNIVRCTLVDYRCAEPIVPQAAKPRQLLSPDGRKAVFVKDHDLWLKEIASGRESALTANGEAYFAWGKLPDASLLALVNESHALPLPPGARVGRRTAAIWWPAALTNGRSSPTRSFRARRGTAASGRSCEPLASACWANRRQF</sequence>
<accession>A0A6C0U4B8</accession>
<dbReference type="InterPro" id="IPR002469">
    <property type="entry name" value="Peptidase_S9B_N"/>
</dbReference>
<dbReference type="Gene3D" id="2.140.10.30">
    <property type="entry name" value="Dipeptidylpeptidase IV, N-terminal domain"/>
    <property type="match status" value="1"/>
</dbReference>
<dbReference type="GO" id="GO:0006508">
    <property type="term" value="P:proteolysis"/>
    <property type="evidence" value="ECO:0007669"/>
    <property type="project" value="InterPro"/>
</dbReference>
<dbReference type="KEGG" id="kim:G3T16_17985"/>
<evidence type="ECO:0000313" key="3">
    <source>
        <dbReference type="EMBL" id="QIB67000.1"/>
    </source>
</evidence>
<gene>
    <name evidence="3" type="ORF">G3T16_17985</name>
</gene>
<dbReference type="AlphaFoldDB" id="A0A6C0U4B8"/>
<feature type="domain" description="Dipeptidylpeptidase IV N-terminal" evidence="2">
    <location>
        <begin position="152"/>
        <end position="188"/>
    </location>
</feature>
<protein>
    <recommendedName>
        <fullName evidence="2">Dipeptidylpeptidase IV N-terminal domain-containing protein</fullName>
    </recommendedName>
</protein>
<evidence type="ECO:0000313" key="4">
    <source>
        <dbReference type="Proteomes" id="UP000477680"/>
    </source>
</evidence>
<keyword evidence="4" id="KW-1185">Reference proteome</keyword>
<reference evidence="3 4" key="1">
    <citation type="submission" date="2020-02" db="EMBL/GenBank/DDBJ databases">
        <title>Genome sequencing for Kineobactrum sp. M2.</title>
        <authorList>
            <person name="Park S.-J."/>
        </authorList>
    </citation>
    <scope>NUCLEOTIDE SEQUENCE [LARGE SCALE GENOMIC DNA]</scope>
    <source>
        <strain evidence="3 4">M2</strain>
    </source>
</reference>
<dbReference type="Proteomes" id="UP000477680">
    <property type="component" value="Chromosome"/>
</dbReference>
<evidence type="ECO:0000259" key="2">
    <source>
        <dbReference type="Pfam" id="PF00930"/>
    </source>
</evidence>
<proteinExistence type="predicted"/>
<evidence type="ECO:0000256" key="1">
    <source>
        <dbReference type="SAM" id="SignalP"/>
    </source>
</evidence>
<feature type="signal peptide" evidence="1">
    <location>
        <begin position="1"/>
        <end position="20"/>
    </location>
</feature>
<dbReference type="EMBL" id="CP048711">
    <property type="protein sequence ID" value="QIB67000.1"/>
    <property type="molecule type" value="Genomic_DNA"/>
</dbReference>
<feature type="chain" id="PRO_5025551254" description="Dipeptidylpeptidase IV N-terminal domain-containing protein" evidence="1">
    <location>
        <begin position="21"/>
        <end position="267"/>
    </location>
</feature>
<name>A0A6C0U4B8_9GAMM</name>
<organism evidence="3 4">
    <name type="scientific">Kineobactrum salinum</name>
    <dbReference type="NCBI Taxonomy" id="2708301"/>
    <lineage>
        <taxon>Bacteria</taxon>
        <taxon>Pseudomonadati</taxon>
        <taxon>Pseudomonadota</taxon>
        <taxon>Gammaproteobacteria</taxon>
        <taxon>Cellvibrionales</taxon>
        <taxon>Halieaceae</taxon>
        <taxon>Kineobactrum</taxon>
    </lineage>
</organism>
<dbReference type="RefSeq" id="WP_163496428.1">
    <property type="nucleotide sequence ID" value="NZ_CP048711.1"/>
</dbReference>
<dbReference type="Pfam" id="PF00930">
    <property type="entry name" value="DPPIV_N"/>
    <property type="match status" value="1"/>
</dbReference>
<keyword evidence="1" id="KW-0732">Signal</keyword>